<evidence type="ECO:0000256" key="2">
    <source>
        <dbReference type="ARBA" id="ARBA00004922"/>
    </source>
</evidence>
<comment type="subcellular location">
    <subcellularLocation>
        <location evidence="1">Membrane</location>
        <topology evidence="1">Single-pass type II membrane protein</topology>
    </subcellularLocation>
</comment>
<dbReference type="InterPro" id="IPR003378">
    <property type="entry name" value="Fringe-like_glycosylTrfase"/>
</dbReference>
<keyword evidence="6" id="KW-0808">Transferase</keyword>
<evidence type="ECO:0000313" key="15">
    <source>
        <dbReference type="EMBL" id="TWU78887.1"/>
    </source>
</evidence>
<organism evidence="15 16">
    <name type="scientific">Metarhizium rileyi (strain RCEF 4871)</name>
    <name type="common">Nomuraea rileyi</name>
    <dbReference type="NCBI Taxonomy" id="1649241"/>
    <lineage>
        <taxon>Eukaryota</taxon>
        <taxon>Fungi</taxon>
        <taxon>Dikarya</taxon>
        <taxon>Ascomycota</taxon>
        <taxon>Pezizomycotina</taxon>
        <taxon>Sordariomycetes</taxon>
        <taxon>Hypocreomycetidae</taxon>
        <taxon>Hypocreales</taxon>
        <taxon>Clavicipitaceae</taxon>
        <taxon>Metarhizium</taxon>
    </lineage>
</organism>
<dbReference type="Pfam" id="PF02434">
    <property type="entry name" value="Fringe"/>
    <property type="match status" value="1"/>
</dbReference>
<dbReference type="PANTHER" id="PTHR23033">
    <property type="entry name" value="BETA1,3-GALACTOSYLTRANSFERASE"/>
    <property type="match status" value="1"/>
</dbReference>
<evidence type="ECO:0000256" key="3">
    <source>
        <dbReference type="ARBA" id="ARBA00006462"/>
    </source>
</evidence>
<keyword evidence="11" id="KW-0472">Membrane</keyword>
<dbReference type="GO" id="GO:0016263">
    <property type="term" value="F:glycoprotein-N-acetylgalactosamine 3-beta-galactosyltransferase activity"/>
    <property type="evidence" value="ECO:0007669"/>
    <property type="project" value="UniProtKB-EC"/>
</dbReference>
<accession>A0A5C6GPH2</accession>
<evidence type="ECO:0000259" key="14">
    <source>
        <dbReference type="Pfam" id="PF02434"/>
    </source>
</evidence>
<dbReference type="AlphaFoldDB" id="A0A5C6GPH2"/>
<comment type="caution">
    <text evidence="15">The sequence shown here is derived from an EMBL/GenBank/DDBJ whole genome shotgun (WGS) entry which is preliminary data.</text>
</comment>
<dbReference type="EMBL" id="SBHS01000001">
    <property type="protein sequence ID" value="TWU78887.1"/>
    <property type="molecule type" value="Genomic_DNA"/>
</dbReference>
<comment type="similarity">
    <text evidence="3">Belongs to the glycosyltransferase 31 family. Beta3-Gal-T subfamily.</text>
</comment>
<dbReference type="Proteomes" id="UP000317257">
    <property type="component" value="Unassembled WGS sequence"/>
</dbReference>
<keyword evidence="10" id="KW-1133">Transmembrane helix</keyword>
<dbReference type="GO" id="GO:0000166">
    <property type="term" value="F:nucleotide binding"/>
    <property type="evidence" value="ECO:0007669"/>
    <property type="project" value="UniProtKB-KW"/>
</dbReference>
<comment type="pathway">
    <text evidence="2">Protein modification; protein glycosylation.</text>
</comment>
<protein>
    <recommendedName>
        <fullName evidence="4">N-acetylgalactosaminide beta-1,3-galactosyltransferase</fullName>
        <ecNumber evidence="4">2.4.1.122</ecNumber>
    </recommendedName>
</protein>
<gene>
    <name evidence="15" type="ORF">ED733_007759</name>
</gene>
<keyword evidence="7" id="KW-0812">Transmembrane</keyword>
<dbReference type="InterPro" id="IPR026050">
    <property type="entry name" value="C1GALT1/C1GALT1_chp1"/>
</dbReference>
<keyword evidence="5" id="KW-0328">Glycosyltransferase</keyword>
<evidence type="ECO:0000256" key="13">
    <source>
        <dbReference type="SAM" id="SignalP"/>
    </source>
</evidence>
<evidence type="ECO:0000256" key="5">
    <source>
        <dbReference type="ARBA" id="ARBA00022676"/>
    </source>
</evidence>
<feature type="signal peptide" evidence="13">
    <location>
        <begin position="1"/>
        <end position="24"/>
    </location>
</feature>
<evidence type="ECO:0000256" key="11">
    <source>
        <dbReference type="ARBA" id="ARBA00023136"/>
    </source>
</evidence>
<sequence>MASARLFTRKTVVLLLLVCAFTSALMLTARQFGSYGDIYGLREKLPDLGNDGASGNDRTGDKAHAGGQRVGQDPQSSKLDDECALFPGTSSVLLVMKTGASESYSKLPTQLITNLKCVSYFLFFSDMAQKIAGYTIHDSLDTVLDEVKEKNKDFDLYHRQKKCPIDQEQCNKGQEVASQGWNLDKYKNIHMAEKAYMLRPNHDWYLFVDADTYVVFPTLMEWLKQMDASKPHYIGSVAYLSGFPFGHGGSGYLVSKAAMSSMFDGKTGVANRYDEQIQHTCCGDYMWSKALKDETGIPVVNAVSISRMAAKLTCALQSLTVRVLQWPVINGEKPQTIPYAANEWCQPIVTMHHVGAEEISDLYAFEKKRKFKKMLRIKDLYHNFMSQQLVDVRPDWDNLSDDVNYLNKTSGHFEEWELGNAKTEYLSDVEAEAHKSFDDCKKVCSSLATCFQFRYRNGICGVSYNFKNGNPVKKGDDDSKRYMSGWNIERIKNWIDEQGDCDKQTFKWPVTDE</sequence>
<evidence type="ECO:0000256" key="10">
    <source>
        <dbReference type="ARBA" id="ARBA00022989"/>
    </source>
</evidence>
<feature type="chain" id="PRO_5022956950" description="N-acetylgalactosaminide beta-1,3-galactosyltransferase" evidence="13">
    <location>
        <begin position="25"/>
        <end position="513"/>
    </location>
</feature>
<dbReference type="GO" id="GO:0016020">
    <property type="term" value="C:membrane"/>
    <property type="evidence" value="ECO:0007669"/>
    <property type="project" value="UniProtKB-SubCell"/>
</dbReference>
<evidence type="ECO:0000313" key="16">
    <source>
        <dbReference type="Proteomes" id="UP000317257"/>
    </source>
</evidence>
<feature type="domain" description="Fringe-like glycosyltransferase" evidence="14">
    <location>
        <begin position="191"/>
        <end position="262"/>
    </location>
</feature>
<evidence type="ECO:0000256" key="7">
    <source>
        <dbReference type="ARBA" id="ARBA00022692"/>
    </source>
</evidence>
<keyword evidence="9" id="KW-0735">Signal-anchor</keyword>
<evidence type="ECO:0000256" key="8">
    <source>
        <dbReference type="ARBA" id="ARBA00022741"/>
    </source>
</evidence>
<evidence type="ECO:0000256" key="4">
    <source>
        <dbReference type="ARBA" id="ARBA00012557"/>
    </source>
</evidence>
<dbReference type="Gene3D" id="3.90.550.50">
    <property type="match status" value="1"/>
</dbReference>
<keyword evidence="13" id="KW-0732">Signal</keyword>
<evidence type="ECO:0000256" key="1">
    <source>
        <dbReference type="ARBA" id="ARBA00004606"/>
    </source>
</evidence>
<name>A0A5C6GPH2_METRR</name>
<evidence type="ECO:0000256" key="9">
    <source>
        <dbReference type="ARBA" id="ARBA00022968"/>
    </source>
</evidence>
<dbReference type="PANTHER" id="PTHR23033:SF40">
    <property type="entry name" value="APPLE DOMAIN-CONTAINING PROTEIN"/>
    <property type="match status" value="1"/>
</dbReference>
<feature type="region of interest" description="Disordered" evidence="12">
    <location>
        <begin position="50"/>
        <end position="79"/>
    </location>
</feature>
<dbReference type="EC" id="2.4.1.122" evidence="4"/>
<evidence type="ECO:0000256" key="12">
    <source>
        <dbReference type="SAM" id="MobiDB-lite"/>
    </source>
</evidence>
<keyword evidence="8" id="KW-0547">Nucleotide-binding</keyword>
<reference evidence="16" key="1">
    <citation type="submission" date="2018-12" db="EMBL/GenBank/DDBJ databases">
        <title>The complete genome of Metarhizium rileyi, a key fungal pathogen of Lepidoptera.</title>
        <authorList>
            <person name="Binneck E."/>
            <person name="Lastra C.C.L."/>
            <person name="Sosa-Gomez D.R."/>
        </authorList>
    </citation>
    <scope>NUCLEOTIDE SEQUENCE [LARGE SCALE GENOMIC DNA]</scope>
    <source>
        <strain evidence="16">Cep018-CH2</strain>
    </source>
</reference>
<proteinExistence type="inferred from homology"/>
<evidence type="ECO:0000256" key="6">
    <source>
        <dbReference type="ARBA" id="ARBA00022679"/>
    </source>
</evidence>